<evidence type="ECO:0000256" key="1">
    <source>
        <dbReference type="ARBA" id="ARBA00022801"/>
    </source>
</evidence>
<evidence type="ECO:0000313" key="5">
    <source>
        <dbReference type="Proteomes" id="UP001176429"/>
    </source>
</evidence>
<keyword evidence="5" id="KW-1185">Reference proteome</keyword>
<feature type="domain" description="AB hydrolase-1" evidence="3">
    <location>
        <begin position="34"/>
        <end position="256"/>
    </location>
</feature>
<dbReference type="GO" id="GO:0016787">
    <property type="term" value="F:hydrolase activity"/>
    <property type="evidence" value="ECO:0007669"/>
    <property type="project" value="UniProtKB-KW"/>
</dbReference>
<dbReference type="PANTHER" id="PTHR22946:SF9">
    <property type="entry name" value="POLYKETIDE TRANSFERASE AF380"/>
    <property type="match status" value="1"/>
</dbReference>
<comment type="caution">
    <text evidence="4">The sequence shown here is derived from an EMBL/GenBank/DDBJ whole genome shotgun (WGS) entry which is preliminary data.</text>
</comment>
<accession>A0ABT9BGF2</accession>
<dbReference type="InterPro" id="IPR000073">
    <property type="entry name" value="AB_hydrolase_1"/>
</dbReference>
<proteinExistence type="inferred from homology"/>
<sequence>MLTHAAFVLTGPAHGRRFAADATYETTGQAKPVIVFVHGFKGFKDWGHFPLVADYFAGEGFVCVKLNLSHNGMVIDGCGDLEDLDAFGRNNFSIELDDLGQLLDALHAPGTTPVPAAEMNLTRLYLVGHSRGGGLVLLKAAEDPRIKAVTTWAAVADFDQRWPAAFMDEWQRTGRIHVPNARTGQQLPLDYQIVEDYVAHRARLDIPHNVRRKLKQPLLLIHGDQDETVAVAAAHALHELKPDAELLLVPGATHMFGGAHPWNNTDLPQPARYIAEQTAAFFHRQL</sequence>
<dbReference type="Pfam" id="PF12697">
    <property type="entry name" value="Abhydrolase_6"/>
    <property type="match status" value="1"/>
</dbReference>
<dbReference type="InterPro" id="IPR050261">
    <property type="entry name" value="FrsA_esterase"/>
</dbReference>
<evidence type="ECO:0000313" key="4">
    <source>
        <dbReference type="EMBL" id="MDO7876774.1"/>
    </source>
</evidence>
<dbReference type="PANTHER" id="PTHR22946">
    <property type="entry name" value="DIENELACTONE HYDROLASE DOMAIN-CONTAINING PROTEIN-RELATED"/>
    <property type="match status" value="1"/>
</dbReference>
<dbReference type="SUPFAM" id="SSF53474">
    <property type="entry name" value="alpha/beta-Hydrolases"/>
    <property type="match status" value="1"/>
</dbReference>
<dbReference type="Proteomes" id="UP001176429">
    <property type="component" value="Unassembled WGS sequence"/>
</dbReference>
<dbReference type="RefSeq" id="WP_305008155.1">
    <property type="nucleotide sequence ID" value="NZ_JAUQSY010000013.1"/>
</dbReference>
<name>A0ABT9BGF2_9BACT</name>
<dbReference type="Gene3D" id="3.40.50.1820">
    <property type="entry name" value="alpha/beta hydrolase"/>
    <property type="match status" value="1"/>
</dbReference>
<dbReference type="InterPro" id="IPR029058">
    <property type="entry name" value="AB_hydrolase_fold"/>
</dbReference>
<evidence type="ECO:0000259" key="3">
    <source>
        <dbReference type="Pfam" id="PF12697"/>
    </source>
</evidence>
<dbReference type="EMBL" id="JAUQSY010000013">
    <property type="protein sequence ID" value="MDO7876774.1"/>
    <property type="molecule type" value="Genomic_DNA"/>
</dbReference>
<gene>
    <name evidence="4" type="ORF">Q5H93_18660</name>
</gene>
<keyword evidence="1 4" id="KW-0378">Hydrolase</keyword>
<reference evidence="4" key="1">
    <citation type="submission" date="2023-07" db="EMBL/GenBank/DDBJ databases">
        <authorList>
            <person name="Kim M.K."/>
        </authorList>
    </citation>
    <scope>NUCLEOTIDE SEQUENCE</scope>
    <source>
        <strain evidence="4">ASUV-10-1</strain>
    </source>
</reference>
<evidence type="ECO:0000256" key="2">
    <source>
        <dbReference type="ARBA" id="ARBA00038115"/>
    </source>
</evidence>
<protein>
    <submittedName>
        <fullName evidence="4">Alpha/beta fold hydrolase</fullName>
    </submittedName>
</protein>
<comment type="similarity">
    <text evidence="2">Belongs to the AB hydrolase superfamily. FUS2 hydrolase family.</text>
</comment>
<organism evidence="4 5">
    <name type="scientific">Hymenobacter aranciens</name>
    <dbReference type="NCBI Taxonomy" id="3063996"/>
    <lineage>
        <taxon>Bacteria</taxon>
        <taxon>Pseudomonadati</taxon>
        <taxon>Bacteroidota</taxon>
        <taxon>Cytophagia</taxon>
        <taxon>Cytophagales</taxon>
        <taxon>Hymenobacteraceae</taxon>
        <taxon>Hymenobacter</taxon>
    </lineage>
</organism>